<comment type="caution">
    <text evidence="1">The sequence shown here is derived from an EMBL/GenBank/DDBJ whole genome shotgun (WGS) entry which is preliminary data.</text>
</comment>
<protein>
    <submittedName>
        <fullName evidence="1">Uncharacterized protein</fullName>
    </submittedName>
</protein>
<dbReference type="AlphaFoldDB" id="A0A0G0KS68"/>
<dbReference type="Proteomes" id="UP000034324">
    <property type="component" value="Unassembled WGS sequence"/>
</dbReference>
<dbReference type="SUPFAM" id="SSF56112">
    <property type="entry name" value="Protein kinase-like (PK-like)"/>
    <property type="match status" value="1"/>
</dbReference>
<sequence>MMLKEIDFEWLSAGIQSLMHGDLILENIIKTKNSYQLLDWRQDFGGNLEVGDMYYDLANLNKNFTLKHELVDKGHFFVEKKSKDTKCDILESHNLIECQQVLWRFIQKEGLDLKKVKVITALKWLSMSPLHPTPLNFNLFLYYFGRLNLYRALQESR</sequence>
<reference evidence="1 2" key="1">
    <citation type="journal article" date="2015" name="Nature">
        <title>rRNA introns, odd ribosomes, and small enigmatic genomes across a large radiation of phyla.</title>
        <authorList>
            <person name="Brown C.T."/>
            <person name="Hug L.A."/>
            <person name="Thomas B.C."/>
            <person name="Sharon I."/>
            <person name="Castelle C.J."/>
            <person name="Singh A."/>
            <person name="Wilkins M.J."/>
            <person name="Williams K.H."/>
            <person name="Banfield J.F."/>
        </authorList>
    </citation>
    <scope>NUCLEOTIDE SEQUENCE [LARGE SCALE GENOMIC DNA]</scope>
</reference>
<dbReference type="EMBL" id="LBVC01000023">
    <property type="protein sequence ID" value="KKQ78375.1"/>
    <property type="molecule type" value="Genomic_DNA"/>
</dbReference>
<organism evidence="1 2">
    <name type="scientific">Candidatus Daviesbacteria bacterium GW2011_GWF2_38_6</name>
    <dbReference type="NCBI Taxonomy" id="1618432"/>
    <lineage>
        <taxon>Bacteria</taxon>
        <taxon>Candidatus Daviesiibacteriota</taxon>
    </lineage>
</organism>
<name>A0A0G0KS68_9BACT</name>
<gene>
    <name evidence="1" type="ORF">US99_C0023G0010</name>
</gene>
<accession>A0A0G0KS68</accession>
<feature type="non-terminal residue" evidence="1">
    <location>
        <position position="1"/>
    </location>
</feature>
<evidence type="ECO:0000313" key="1">
    <source>
        <dbReference type="EMBL" id="KKQ78375.1"/>
    </source>
</evidence>
<dbReference type="InterPro" id="IPR011009">
    <property type="entry name" value="Kinase-like_dom_sf"/>
</dbReference>
<evidence type="ECO:0000313" key="2">
    <source>
        <dbReference type="Proteomes" id="UP000034324"/>
    </source>
</evidence>
<proteinExistence type="predicted"/>